<keyword evidence="10" id="KW-1185">Reference proteome</keyword>
<comment type="function">
    <text evidence="7">Tyrosine protein phosphatase which functions as a dosage-dependent inducer of mitotic progression.</text>
</comment>
<protein>
    <recommendedName>
        <fullName evidence="7">M-phase inducer phosphatase</fullName>
        <ecNumber evidence="7">3.1.3.48</ecNumber>
    </recommendedName>
</protein>
<keyword evidence="6 7" id="KW-0131">Cell cycle</keyword>
<dbReference type="GO" id="GO:0005737">
    <property type="term" value="C:cytoplasm"/>
    <property type="evidence" value="ECO:0007669"/>
    <property type="project" value="TreeGrafter"/>
</dbReference>
<dbReference type="SUPFAM" id="SSF52821">
    <property type="entry name" value="Rhodanese/Cell cycle control phosphatase"/>
    <property type="match status" value="1"/>
</dbReference>
<comment type="similarity">
    <text evidence="1 7">Belongs to the MPI phosphatase family.</text>
</comment>
<evidence type="ECO:0000313" key="11">
    <source>
        <dbReference type="RefSeq" id="XP_030634756.1"/>
    </source>
</evidence>
<reference evidence="11" key="1">
    <citation type="submission" date="2025-08" db="UniProtKB">
        <authorList>
            <consortium name="RefSeq"/>
        </authorList>
    </citation>
    <scope>IDENTIFICATION</scope>
</reference>
<dbReference type="GeneID" id="115815928"/>
<evidence type="ECO:0000256" key="1">
    <source>
        <dbReference type="ARBA" id="ARBA00011065"/>
    </source>
</evidence>
<evidence type="ECO:0000256" key="2">
    <source>
        <dbReference type="ARBA" id="ARBA00022618"/>
    </source>
</evidence>
<dbReference type="InterPro" id="IPR036873">
    <property type="entry name" value="Rhodanese-like_dom_sf"/>
</dbReference>
<evidence type="ECO:0000256" key="5">
    <source>
        <dbReference type="ARBA" id="ARBA00022912"/>
    </source>
</evidence>
<name>A0A6J2VU79_CHACN</name>
<feature type="region of interest" description="Disordered" evidence="8">
    <location>
        <begin position="99"/>
        <end position="128"/>
    </location>
</feature>
<evidence type="ECO:0000256" key="8">
    <source>
        <dbReference type="SAM" id="MobiDB-lite"/>
    </source>
</evidence>
<dbReference type="EC" id="3.1.3.48" evidence="7"/>
<feature type="domain" description="Rhodanese" evidence="9">
    <location>
        <begin position="202"/>
        <end position="356"/>
    </location>
</feature>
<dbReference type="RefSeq" id="XP_030634756.1">
    <property type="nucleotide sequence ID" value="XM_030778896.1"/>
</dbReference>
<proteinExistence type="inferred from homology"/>
<evidence type="ECO:0000256" key="6">
    <source>
        <dbReference type="ARBA" id="ARBA00023306"/>
    </source>
</evidence>
<dbReference type="PROSITE" id="PS50206">
    <property type="entry name" value="RHODANESE_3"/>
    <property type="match status" value="1"/>
</dbReference>
<dbReference type="InParanoid" id="A0A6J2VU79"/>
<dbReference type="PANTHER" id="PTHR10828">
    <property type="entry name" value="M-PHASE INDUCER PHOSPHATASE DUAL SPECIFICITY PHOSPHATASE CDC25"/>
    <property type="match status" value="1"/>
</dbReference>
<dbReference type="CDD" id="cd01530">
    <property type="entry name" value="Cdc25"/>
    <property type="match status" value="1"/>
</dbReference>
<dbReference type="Pfam" id="PF00581">
    <property type="entry name" value="Rhodanese"/>
    <property type="match status" value="1"/>
</dbReference>
<keyword evidence="2 7" id="KW-0132">Cell division</keyword>
<evidence type="ECO:0000259" key="9">
    <source>
        <dbReference type="PROSITE" id="PS50206"/>
    </source>
</evidence>
<comment type="catalytic activity">
    <reaction evidence="7">
        <text>O-phospho-L-tyrosyl-[protein] + H2O = L-tyrosyl-[protein] + phosphate</text>
        <dbReference type="Rhea" id="RHEA:10684"/>
        <dbReference type="Rhea" id="RHEA-COMP:10136"/>
        <dbReference type="Rhea" id="RHEA-COMP:20101"/>
        <dbReference type="ChEBI" id="CHEBI:15377"/>
        <dbReference type="ChEBI" id="CHEBI:43474"/>
        <dbReference type="ChEBI" id="CHEBI:46858"/>
        <dbReference type="ChEBI" id="CHEBI:61978"/>
        <dbReference type="EC" id="3.1.3.48"/>
    </reaction>
</comment>
<keyword evidence="5 7" id="KW-0904">Protein phosphatase</keyword>
<dbReference type="InterPro" id="IPR000751">
    <property type="entry name" value="MPI_Phosphatase"/>
</dbReference>
<dbReference type="GO" id="GO:0051301">
    <property type="term" value="P:cell division"/>
    <property type="evidence" value="ECO:0007669"/>
    <property type="project" value="UniProtKB-UniRule"/>
</dbReference>
<evidence type="ECO:0000313" key="10">
    <source>
        <dbReference type="Proteomes" id="UP000504632"/>
    </source>
</evidence>
<feature type="compositionally biased region" description="Polar residues" evidence="8">
    <location>
        <begin position="247"/>
        <end position="263"/>
    </location>
</feature>
<dbReference type="GO" id="GO:0005634">
    <property type="term" value="C:nucleus"/>
    <property type="evidence" value="ECO:0007669"/>
    <property type="project" value="TreeGrafter"/>
</dbReference>
<dbReference type="GO" id="GO:0110032">
    <property type="term" value="P:positive regulation of G2/MI transition of meiotic cell cycle"/>
    <property type="evidence" value="ECO:0007669"/>
    <property type="project" value="TreeGrafter"/>
</dbReference>
<dbReference type="GO" id="GO:0010971">
    <property type="term" value="P:positive regulation of G2/M transition of mitotic cell cycle"/>
    <property type="evidence" value="ECO:0007669"/>
    <property type="project" value="TreeGrafter"/>
</dbReference>
<feature type="compositionally biased region" description="Polar residues" evidence="8">
    <location>
        <begin position="272"/>
        <end position="283"/>
    </location>
</feature>
<dbReference type="PANTHER" id="PTHR10828:SF17">
    <property type="entry name" value="PROTEIN-TYROSINE-PHOSPHATASE"/>
    <property type="match status" value="1"/>
</dbReference>
<gene>
    <name evidence="11" type="primary">cdc25d</name>
</gene>
<sequence length="397" mass="44664">MQSSSRMIAIWSPSKNAASSPVSKLSVSLQKLECHDKLAHHCSTPRRRLILTPEMETPPPAPGPNQKGAPCELETPTGDPQEESNIKRVRLRLSSILSTAASDHDSSKENRRHDQTSPAGGASFPGETETLEPMALVSLRRMVSGRKTQCHHVPESAIQDQSLIGDFSKQHLLPVERVGRQNLQYVSSQTVAALISGRFGTAVEDYLIIDCRYPYEYQGGHIKGAVNLHTEAQIHRALLQNPALPQLSPTSAQPDLSPQQENSGPRAEALTTRGSSGSPQTPSRQRETLEGAASPRKIILFHCEFSSKRGPHLYQYLRALDRRLNVNVYPQLLYPELYLLQGGYKQFYACFPELCEPRGYVPMRHRGYREQLRGFRRRRRSRLCRRRPLRPHQKMNG</sequence>
<dbReference type="OrthoDB" id="9999371at2759"/>
<dbReference type="CTD" id="558053"/>
<dbReference type="SMART" id="SM00450">
    <property type="entry name" value="RHOD"/>
    <property type="match status" value="1"/>
</dbReference>
<feature type="region of interest" description="Disordered" evidence="8">
    <location>
        <begin position="245"/>
        <end position="291"/>
    </location>
</feature>
<dbReference type="InterPro" id="IPR001763">
    <property type="entry name" value="Rhodanese-like_dom"/>
</dbReference>
<dbReference type="PRINTS" id="PR00716">
    <property type="entry name" value="MPIPHPHTASE"/>
</dbReference>
<feature type="region of interest" description="Disordered" evidence="8">
    <location>
        <begin position="45"/>
        <end position="86"/>
    </location>
</feature>
<keyword evidence="3 7" id="KW-0498">Mitosis</keyword>
<dbReference type="GO" id="GO:0004725">
    <property type="term" value="F:protein tyrosine phosphatase activity"/>
    <property type="evidence" value="ECO:0007669"/>
    <property type="project" value="UniProtKB-UniRule"/>
</dbReference>
<keyword evidence="4 7" id="KW-0378">Hydrolase</keyword>
<accession>A0A6J2VU79</accession>
<feature type="compositionally biased region" description="Basic and acidic residues" evidence="8">
    <location>
        <begin position="102"/>
        <end position="115"/>
    </location>
</feature>
<organism evidence="10 11">
    <name type="scientific">Chanos chanos</name>
    <name type="common">Milkfish</name>
    <name type="synonym">Mugil chanos</name>
    <dbReference type="NCBI Taxonomy" id="29144"/>
    <lineage>
        <taxon>Eukaryota</taxon>
        <taxon>Metazoa</taxon>
        <taxon>Chordata</taxon>
        <taxon>Craniata</taxon>
        <taxon>Vertebrata</taxon>
        <taxon>Euteleostomi</taxon>
        <taxon>Actinopterygii</taxon>
        <taxon>Neopterygii</taxon>
        <taxon>Teleostei</taxon>
        <taxon>Ostariophysi</taxon>
        <taxon>Gonorynchiformes</taxon>
        <taxon>Chanidae</taxon>
        <taxon>Chanos</taxon>
    </lineage>
</organism>
<evidence type="ECO:0000256" key="4">
    <source>
        <dbReference type="ARBA" id="ARBA00022801"/>
    </source>
</evidence>
<evidence type="ECO:0000256" key="7">
    <source>
        <dbReference type="RuleBase" id="RU368028"/>
    </source>
</evidence>
<dbReference type="Gene3D" id="3.40.250.10">
    <property type="entry name" value="Rhodanese-like domain"/>
    <property type="match status" value="1"/>
</dbReference>
<dbReference type="Proteomes" id="UP000504632">
    <property type="component" value="Chromosome 7"/>
</dbReference>
<evidence type="ECO:0000256" key="3">
    <source>
        <dbReference type="ARBA" id="ARBA00022776"/>
    </source>
</evidence>
<dbReference type="AlphaFoldDB" id="A0A6J2VU79"/>
<dbReference type="GO" id="GO:0000086">
    <property type="term" value="P:G2/M transition of mitotic cell cycle"/>
    <property type="evidence" value="ECO:0007669"/>
    <property type="project" value="TreeGrafter"/>
</dbReference>